<dbReference type="OrthoDB" id="2324248at2"/>
<dbReference type="KEGG" id="lcu:PL11_008160"/>
<keyword evidence="2" id="KW-1185">Reference proteome</keyword>
<dbReference type="eggNOG" id="ENOG5030A3R">
    <property type="taxonomic scope" value="Bacteria"/>
</dbReference>
<dbReference type="AlphaFoldDB" id="A0A1S6QJT7"/>
<reference evidence="1 2" key="1">
    <citation type="journal article" date="2015" name="Genome Announc.">
        <title>Genome Sequence of Lactobacillus curieae CCTCC M 2011381T, a Novel Producer of Gamma-aminobutyric Acid.</title>
        <authorList>
            <person name="Wang Y."/>
            <person name="Wang Y."/>
            <person name="Lang C."/>
            <person name="Wei D."/>
            <person name="Xu P."/>
            <person name="Xie J."/>
        </authorList>
    </citation>
    <scope>NUCLEOTIDE SEQUENCE [LARGE SCALE GENOMIC DNA]</scope>
    <source>
        <strain evidence="1 2">CCTCC M 2011381</strain>
    </source>
</reference>
<sequence>MDVKIVGDIRNGKFQPTLTGNPIVDDALIDNFCKNLKSKITAIHDVSVSVDHFFNPDAKENSIIVIDDSISKYLDNEVKKNNNLINVNHTDMLHGSVDNIVVKLADYLNKVV</sequence>
<dbReference type="Proteomes" id="UP000030361">
    <property type="component" value="Chromosome"/>
</dbReference>
<proteinExistence type="predicted"/>
<gene>
    <name evidence="1" type="ORF">PL11_008160</name>
</gene>
<evidence type="ECO:0000313" key="2">
    <source>
        <dbReference type="Proteomes" id="UP000030361"/>
    </source>
</evidence>
<dbReference type="EMBL" id="CP018906">
    <property type="protein sequence ID" value="AQW21888.1"/>
    <property type="molecule type" value="Genomic_DNA"/>
</dbReference>
<dbReference type="RefSeq" id="WP_035167425.1">
    <property type="nucleotide sequence ID" value="NZ_CP018906.1"/>
</dbReference>
<accession>A0A1S6QJT7</accession>
<protein>
    <submittedName>
        <fullName evidence="1">Uncharacterized protein</fullName>
    </submittedName>
</protein>
<organism evidence="1 2">
    <name type="scientific">Lentilactobacillus curieae</name>
    <dbReference type="NCBI Taxonomy" id="1138822"/>
    <lineage>
        <taxon>Bacteria</taxon>
        <taxon>Bacillati</taxon>
        <taxon>Bacillota</taxon>
        <taxon>Bacilli</taxon>
        <taxon>Lactobacillales</taxon>
        <taxon>Lactobacillaceae</taxon>
        <taxon>Lentilactobacillus</taxon>
    </lineage>
</organism>
<evidence type="ECO:0000313" key="1">
    <source>
        <dbReference type="EMBL" id="AQW21888.1"/>
    </source>
</evidence>
<name>A0A1S6QJT7_9LACO</name>